<accession>A0A7R6PIC6</accession>
<dbReference type="SUPFAM" id="SSF48150">
    <property type="entry name" value="DNA-glycosylase"/>
    <property type="match status" value="1"/>
</dbReference>
<proteinExistence type="predicted"/>
<evidence type="ECO:0000313" key="2">
    <source>
        <dbReference type="Proteomes" id="UP000595332"/>
    </source>
</evidence>
<dbReference type="KEGG" id="njp:NEJAP_2210"/>
<dbReference type="InterPro" id="IPR005019">
    <property type="entry name" value="Adenine_glyco"/>
</dbReference>
<dbReference type="GO" id="GO:0006284">
    <property type="term" value="P:base-excision repair"/>
    <property type="evidence" value="ECO:0007669"/>
    <property type="project" value="InterPro"/>
</dbReference>
<sequence length="221" mass="25061">MKKFQWLYEHALQHKGESLESLLPSPMSNSALASIDDDFIFSTLTRRVFRAGLKHSLVDSKWPAFEKALYGFSPYKVALMNDDQLENLMQNDQIIRHWGKLKATRLNAVMMLEIAEKHGSCAQWIADWPEDDIVGLWSELKKNGSHLGGNSGAYFLRMIGKDTFVLTDDVVAALKAQGVVDKRPTGKKDLLAVQEAFNEWHAESQRPLCHISRLLSFTVGW</sequence>
<organism evidence="1 2">
    <name type="scientific">Neptunomonas japonica JAMM 1380</name>
    <dbReference type="NCBI Taxonomy" id="1441457"/>
    <lineage>
        <taxon>Bacteria</taxon>
        <taxon>Pseudomonadati</taxon>
        <taxon>Pseudomonadota</taxon>
        <taxon>Gammaproteobacteria</taxon>
        <taxon>Oceanospirillales</taxon>
        <taxon>Oceanospirillaceae</taxon>
        <taxon>Neptunomonas</taxon>
    </lineage>
</organism>
<dbReference type="RefSeq" id="WP_201347365.1">
    <property type="nucleotide sequence ID" value="NZ_AP014546.1"/>
</dbReference>
<name>A0A7R6PIC6_9GAMM</name>
<dbReference type="InterPro" id="IPR052891">
    <property type="entry name" value="DNA-3mA_glycosylase"/>
</dbReference>
<dbReference type="PANTHER" id="PTHR30037">
    <property type="entry name" value="DNA-3-METHYLADENINE GLYCOSYLASE 1"/>
    <property type="match status" value="1"/>
</dbReference>
<dbReference type="InterPro" id="IPR011257">
    <property type="entry name" value="DNA_glycosylase"/>
</dbReference>
<dbReference type="Gene3D" id="1.10.340.30">
    <property type="entry name" value="Hypothetical protein, domain 2"/>
    <property type="match status" value="1"/>
</dbReference>
<dbReference type="GO" id="GO:0008725">
    <property type="term" value="F:DNA-3-methyladenine glycosylase activity"/>
    <property type="evidence" value="ECO:0007669"/>
    <property type="project" value="InterPro"/>
</dbReference>
<evidence type="ECO:0000313" key="1">
    <source>
        <dbReference type="EMBL" id="BBB30158.1"/>
    </source>
</evidence>
<protein>
    <submittedName>
        <fullName evidence="1">3-methyladenine DNA glycosylase</fullName>
    </submittedName>
</protein>
<dbReference type="EMBL" id="AP014546">
    <property type="protein sequence ID" value="BBB30158.1"/>
    <property type="molecule type" value="Genomic_DNA"/>
</dbReference>
<gene>
    <name evidence="1" type="ORF">NEJAP_2210</name>
</gene>
<dbReference type="PANTHER" id="PTHR30037:SF3">
    <property type="entry name" value="BLR0857 PROTEIN"/>
    <property type="match status" value="1"/>
</dbReference>
<dbReference type="Proteomes" id="UP000595332">
    <property type="component" value="Chromosome"/>
</dbReference>
<reference evidence="1 2" key="1">
    <citation type="journal article" date="2008" name="Int. J. Syst. Evol. Microbiol.">
        <title>Neptunomonas japonica sp. nov., an Osedax japonicus symbiont-like bacterium isolated from sediment adjacent to sperm whale carcasses off Kagoshima, Japan.</title>
        <authorList>
            <person name="Miyazaki M."/>
            <person name="Nogi Y."/>
            <person name="Fujiwara Y."/>
            <person name="Kawato M."/>
            <person name="Kubokawa K."/>
            <person name="Horikoshi K."/>
        </authorList>
    </citation>
    <scope>NUCLEOTIDE SEQUENCE [LARGE SCALE GENOMIC DNA]</scope>
    <source>
        <strain evidence="1 2">JAMM 1380</strain>
    </source>
</reference>
<dbReference type="Pfam" id="PF03352">
    <property type="entry name" value="Adenine_glyco"/>
    <property type="match status" value="1"/>
</dbReference>
<dbReference type="AlphaFoldDB" id="A0A7R6PIC6"/>
<keyword evidence="2" id="KW-1185">Reference proteome</keyword>